<evidence type="ECO:0000259" key="6">
    <source>
        <dbReference type="Pfam" id="PF04932"/>
    </source>
</evidence>
<protein>
    <submittedName>
        <fullName evidence="7">Sulfur relay protein TusE</fullName>
    </submittedName>
</protein>
<keyword evidence="3 5" id="KW-1133">Transmembrane helix</keyword>
<feature type="transmembrane region" description="Helical" evidence="5">
    <location>
        <begin position="92"/>
        <end position="110"/>
    </location>
</feature>
<feature type="transmembrane region" description="Helical" evidence="5">
    <location>
        <begin position="301"/>
        <end position="322"/>
    </location>
</feature>
<feature type="transmembrane region" description="Helical" evidence="5">
    <location>
        <begin position="432"/>
        <end position="452"/>
    </location>
</feature>
<feature type="transmembrane region" description="Helical" evidence="5">
    <location>
        <begin position="7"/>
        <end position="25"/>
    </location>
</feature>
<dbReference type="PANTHER" id="PTHR37422:SF23">
    <property type="entry name" value="TEICHURONIC ACID BIOSYNTHESIS PROTEIN TUAE"/>
    <property type="match status" value="1"/>
</dbReference>
<feature type="transmembrane region" description="Helical" evidence="5">
    <location>
        <begin position="458"/>
        <end position="475"/>
    </location>
</feature>
<evidence type="ECO:0000256" key="1">
    <source>
        <dbReference type="ARBA" id="ARBA00004141"/>
    </source>
</evidence>
<reference evidence="8" key="1">
    <citation type="submission" date="2016-02" db="EMBL/GenBank/DDBJ databases">
        <authorList>
            <person name="Dunlap C."/>
        </authorList>
    </citation>
    <scope>NUCLEOTIDE SEQUENCE [LARGE SCALE GENOMIC DNA]</scope>
    <source>
        <strain evidence="8">NRRL B-41092</strain>
    </source>
</reference>
<feature type="domain" description="O-antigen ligase-related" evidence="6">
    <location>
        <begin position="262"/>
        <end position="408"/>
    </location>
</feature>
<keyword evidence="8" id="KW-1185">Reference proteome</keyword>
<dbReference type="InterPro" id="IPR007016">
    <property type="entry name" value="O-antigen_ligase-rel_domated"/>
</dbReference>
<feature type="transmembrane region" description="Helical" evidence="5">
    <location>
        <begin position="179"/>
        <end position="201"/>
    </location>
</feature>
<comment type="caution">
    <text evidence="7">The sequence shown here is derived from an EMBL/GenBank/DDBJ whole genome shotgun (WGS) entry which is preliminary data.</text>
</comment>
<comment type="subcellular location">
    <subcellularLocation>
        <location evidence="1">Membrane</location>
        <topology evidence="1">Multi-pass membrane protein</topology>
    </subcellularLocation>
</comment>
<feature type="transmembrane region" description="Helical" evidence="5">
    <location>
        <begin position="151"/>
        <end position="172"/>
    </location>
</feature>
<proteinExistence type="predicted"/>
<feature type="transmembrane region" description="Helical" evidence="5">
    <location>
        <begin position="221"/>
        <end position="246"/>
    </location>
</feature>
<sequence>MSIKRSAVHIIVMLAAVIAGVFIMLEAVRTDVGFGKITVLLIVFMIGAAGLAFLSAFTTNGRMFMGLIYLLIACTFLNQAFFAIHLGFFSLFLYRLLLIAAGGLHIAGILKNRTHIDRWNRVNVKGILLFFALWFTYGLVSLLWAKSVTYGIKYLALMAMGIFMIYLIVMFIQKMDQLVIFYTIWLVMTVFVMVIGFYNHFTLHHLPTSTLYNGPQYKQHYPTSVFFNQNDFATFLSISFFLYAAAVKNVKNGYVKAVCLLLAISALYLIILTGSRASLLGVCAGAAVYIFILLPSLLKKLAVFFAAAGAAVFAALFAGRIINAVWNLFFAPQMVSAHQPLPSNLARANLLKNAFHYVIDSYGFGVGAGNVSYYLASEPVYDTGGVAEVHNWLVEIMANFGLLMMLGYLTVYLYLFWTLYKFHERKLENQSKLIAEGLITALVGFLVSSISPSSVSNLFFHWVFLSLVIAAVNILRRSQKEPAVTANYEKQGDAR</sequence>
<dbReference type="Pfam" id="PF04932">
    <property type="entry name" value="Wzy_C"/>
    <property type="match status" value="1"/>
</dbReference>
<feature type="transmembrane region" description="Helical" evidence="5">
    <location>
        <begin position="396"/>
        <end position="420"/>
    </location>
</feature>
<accession>A0A150F520</accession>
<dbReference type="GO" id="GO:0016020">
    <property type="term" value="C:membrane"/>
    <property type="evidence" value="ECO:0007669"/>
    <property type="project" value="UniProtKB-SubCell"/>
</dbReference>
<feature type="transmembrane region" description="Helical" evidence="5">
    <location>
        <begin position="37"/>
        <end position="57"/>
    </location>
</feature>
<organism evidence="7 8">
    <name type="scientific">Bacillus nakamurai</name>
    <dbReference type="NCBI Taxonomy" id="1793963"/>
    <lineage>
        <taxon>Bacteria</taxon>
        <taxon>Bacillati</taxon>
        <taxon>Bacillota</taxon>
        <taxon>Bacilli</taxon>
        <taxon>Bacillales</taxon>
        <taxon>Bacillaceae</taxon>
        <taxon>Bacillus</taxon>
    </lineage>
</organism>
<dbReference type="EMBL" id="LSBA01000023">
    <property type="protein sequence ID" value="KXZ17178.1"/>
    <property type="molecule type" value="Genomic_DNA"/>
</dbReference>
<feature type="transmembrane region" description="Helical" evidence="5">
    <location>
        <begin position="122"/>
        <end position="145"/>
    </location>
</feature>
<dbReference type="Proteomes" id="UP000075430">
    <property type="component" value="Unassembled WGS sequence"/>
</dbReference>
<evidence type="ECO:0000313" key="7">
    <source>
        <dbReference type="EMBL" id="KXZ17178.1"/>
    </source>
</evidence>
<evidence type="ECO:0000256" key="5">
    <source>
        <dbReference type="SAM" id="Phobius"/>
    </source>
</evidence>
<feature type="transmembrane region" description="Helical" evidence="5">
    <location>
        <begin position="253"/>
        <end position="271"/>
    </location>
</feature>
<evidence type="ECO:0000256" key="3">
    <source>
        <dbReference type="ARBA" id="ARBA00022989"/>
    </source>
</evidence>
<keyword evidence="2 5" id="KW-0812">Transmembrane</keyword>
<feature type="transmembrane region" description="Helical" evidence="5">
    <location>
        <begin position="64"/>
        <end position="86"/>
    </location>
</feature>
<dbReference type="PANTHER" id="PTHR37422">
    <property type="entry name" value="TEICHURONIC ACID BIOSYNTHESIS PROTEIN TUAE"/>
    <property type="match status" value="1"/>
</dbReference>
<dbReference type="InterPro" id="IPR051533">
    <property type="entry name" value="WaaL-like"/>
</dbReference>
<name>A0A150F520_9BACI</name>
<keyword evidence="4 5" id="KW-0472">Membrane</keyword>
<gene>
    <name evidence="7" type="ORF">AXI58_01970</name>
</gene>
<feature type="transmembrane region" description="Helical" evidence="5">
    <location>
        <begin position="277"/>
        <end position="294"/>
    </location>
</feature>
<evidence type="ECO:0000256" key="4">
    <source>
        <dbReference type="ARBA" id="ARBA00023136"/>
    </source>
</evidence>
<dbReference type="RefSeq" id="WP_061522645.1">
    <property type="nucleotide sequence ID" value="NZ_JARLZY010000023.1"/>
</dbReference>
<evidence type="ECO:0000256" key="2">
    <source>
        <dbReference type="ARBA" id="ARBA00022692"/>
    </source>
</evidence>
<dbReference type="NCBIfam" id="NF047675">
    <property type="entry name" value="TeichurnBiosyTuaE"/>
    <property type="match status" value="1"/>
</dbReference>
<evidence type="ECO:0000313" key="8">
    <source>
        <dbReference type="Proteomes" id="UP000075430"/>
    </source>
</evidence>
<dbReference type="AlphaFoldDB" id="A0A150F520"/>
<dbReference type="OrthoDB" id="9255580at2"/>
<dbReference type="STRING" id="1793963.AXI58_01970"/>